<reference evidence="5 6" key="1">
    <citation type="submission" date="2019-01" db="EMBL/GenBank/DDBJ databases">
        <title>Lacibacter sp. strain TTM-7.</title>
        <authorList>
            <person name="Chen W.-M."/>
        </authorList>
    </citation>
    <scope>NUCLEOTIDE SEQUENCE [LARGE SCALE GENOMIC DNA]</scope>
    <source>
        <strain evidence="5 6">TTM-7</strain>
    </source>
</reference>
<evidence type="ECO:0000256" key="1">
    <source>
        <dbReference type="ARBA" id="ARBA00022723"/>
    </source>
</evidence>
<evidence type="ECO:0000313" key="5">
    <source>
        <dbReference type="EMBL" id="RXK62401.1"/>
    </source>
</evidence>
<evidence type="ECO:0000313" key="6">
    <source>
        <dbReference type="Proteomes" id="UP000290204"/>
    </source>
</evidence>
<dbReference type="Gene3D" id="3.60.21.10">
    <property type="match status" value="1"/>
</dbReference>
<dbReference type="PANTHER" id="PTHR31302">
    <property type="entry name" value="TRANSMEMBRANE PROTEIN WITH METALLOPHOSPHOESTERASE DOMAIN-RELATED"/>
    <property type="match status" value="1"/>
</dbReference>
<dbReference type="GO" id="GO:0009245">
    <property type="term" value="P:lipid A biosynthetic process"/>
    <property type="evidence" value="ECO:0007669"/>
    <property type="project" value="TreeGrafter"/>
</dbReference>
<sequence length="418" mass="46946">MRRLAGSWIFLLVLLVIDIYVFQALKAVADTWTPRTKLIVFGLYWGVSVLSIALMLGITFTNYESWHRLLRTYAFAIVIGLFLAKLLASMFFLIDDVRRVVQWVGSLFVPSWNPKNTAEGTGITRSMFLSWAGLAVGGGLFTSLLYGFGNKYKYNLQKIALTFAHLPEAFKGFKIIHVSDIHSGSFTDKEAVMKGIEKINAQKADVVLFTGDLVNYHADEMKDYMDVFSKLEAKHGVYATLGNHDYGFPTGATKEEVKQKQLANAAGVVEVHRKLGWKTLSNEHVELERNGEKIAILGVDNTSGKMNFPSFGRLPDTHAAAKDIPFKILMSHDPSHWNHEITPNFKDIALTLSGHTHGMQFGVELPGFRWSPVKYVYKQWAGLYEEAQQKLYVNRGFGFIGYPGRVGILPEITLIELT</sequence>
<keyword evidence="2" id="KW-0378">Hydrolase</keyword>
<feature type="transmembrane region" description="Helical" evidence="3">
    <location>
        <begin position="73"/>
        <end position="94"/>
    </location>
</feature>
<keyword evidence="6" id="KW-1185">Reference proteome</keyword>
<keyword evidence="1" id="KW-0479">Metal-binding</keyword>
<keyword evidence="3" id="KW-0812">Transmembrane</keyword>
<gene>
    <name evidence="5" type="ORF">ESA94_05170</name>
</gene>
<keyword evidence="3" id="KW-0472">Membrane</keyword>
<dbReference type="CDD" id="cd07385">
    <property type="entry name" value="MPP_YkuE_C"/>
    <property type="match status" value="1"/>
</dbReference>
<evidence type="ECO:0000259" key="4">
    <source>
        <dbReference type="Pfam" id="PF00149"/>
    </source>
</evidence>
<dbReference type="EMBL" id="SDHW01000001">
    <property type="protein sequence ID" value="RXK62401.1"/>
    <property type="molecule type" value="Genomic_DNA"/>
</dbReference>
<dbReference type="OrthoDB" id="9780884at2"/>
<dbReference type="AlphaFoldDB" id="A0A4Q1CNV1"/>
<dbReference type="Proteomes" id="UP000290204">
    <property type="component" value="Unassembled WGS sequence"/>
</dbReference>
<dbReference type="Pfam" id="PF00149">
    <property type="entry name" value="Metallophos"/>
    <property type="match status" value="1"/>
</dbReference>
<feature type="domain" description="Calcineurin-like phosphoesterase" evidence="4">
    <location>
        <begin position="173"/>
        <end position="358"/>
    </location>
</feature>
<keyword evidence="3" id="KW-1133">Transmembrane helix</keyword>
<dbReference type="InterPro" id="IPR051158">
    <property type="entry name" value="Metallophosphoesterase_sf"/>
</dbReference>
<dbReference type="InterPro" id="IPR004843">
    <property type="entry name" value="Calcineurin-like_PHP"/>
</dbReference>
<dbReference type="GO" id="GO:0046872">
    <property type="term" value="F:metal ion binding"/>
    <property type="evidence" value="ECO:0007669"/>
    <property type="project" value="UniProtKB-KW"/>
</dbReference>
<organism evidence="5 6">
    <name type="scientific">Lacibacter luteus</name>
    <dbReference type="NCBI Taxonomy" id="2508719"/>
    <lineage>
        <taxon>Bacteria</taxon>
        <taxon>Pseudomonadati</taxon>
        <taxon>Bacteroidota</taxon>
        <taxon>Chitinophagia</taxon>
        <taxon>Chitinophagales</taxon>
        <taxon>Chitinophagaceae</taxon>
        <taxon>Lacibacter</taxon>
    </lineage>
</organism>
<evidence type="ECO:0000256" key="2">
    <source>
        <dbReference type="ARBA" id="ARBA00022801"/>
    </source>
</evidence>
<evidence type="ECO:0000256" key="3">
    <source>
        <dbReference type="SAM" id="Phobius"/>
    </source>
</evidence>
<feature type="transmembrane region" description="Helical" evidence="3">
    <location>
        <begin position="128"/>
        <end position="148"/>
    </location>
</feature>
<proteinExistence type="predicted"/>
<name>A0A4Q1CNV1_9BACT</name>
<feature type="transmembrane region" description="Helical" evidence="3">
    <location>
        <begin position="39"/>
        <end position="61"/>
    </location>
</feature>
<dbReference type="RefSeq" id="WP_129129772.1">
    <property type="nucleotide sequence ID" value="NZ_SDHW01000001.1"/>
</dbReference>
<protein>
    <submittedName>
        <fullName evidence="5">Metallophosphoesterase</fullName>
    </submittedName>
</protein>
<dbReference type="InterPro" id="IPR029052">
    <property type="entry name" value="Metallo-depent_PP-like"/>
</dbReference>
<dbReference type="PANTHER" id="PTHR31302:SF31">
    <property type="entry name" value="PHOSPHODIESTERASE YAEI"/>
    <property type="match status" value="1"/>
</dbReference>
<comment type="caution">
    <text evidence="5">The sequence shown here is derived from an EMBL/GenBank/DDBJ whole genome shotgun (WGS) entry which is preliminary data.</text>
</comment>
<dbReference type="SUPFAM" id="SSF56300">
    <property type="entry name" value="Metallo-dependent phosphatases"/>
    <property type="match status" value="1"/>
</dbReference>
<dbReference type="GO" id="GO:0008758">
    <property type="term" value="F:UDP-2,3-diacylglucosamine hydrolase activity"/>
    <property type="evidence" value="ECO:0007669"/>
    <property type="project" value="TreeGrafter"/>
</dbReference>
<dbReference type="GO" id="GO:0016020">
    <property type="term" value="C:membrane"/>
    <property type="evidence" value="ECO:0007669"/>
    <property type="project" value="GOC"/>
</dbReference>
<accession>A0A4Q1CNV1</accession>